<organism evidence="2 3">
    <name type="scientific">Actinomyces oris</name>
    <dbReference type="NCBI Taxonomy" id="544580"/>
    <lineage>
        <taxon>Bacteria</taxon>
        <taxon>Bacillati</taxon>
        <taxon>Actinomycetota</taxon>
        <taxon>Actinomycetes</taxon>
        <taxon>Actinomycetales</taxon>
        <taxon>Actinomycetaceae</taxon>
        <taxon>Actinomyces</taxon>
    </lineage>
</organism>
<feature type="transmembrane region" description="Helical" evidence="1">
    <location>
        <begin position="358"/>
        <end position="375"/>
    </location>
</feature>
<evidence type="ECO:0000313" key="3">
    <source>
        <dbReference type="Proteomes" id="UP001180729"/>
    </source>
</evidence>
<sequence length="376" mass="41789">MTYIRVRLYGSITDLSIIASLANVSVGESCGLGGRWTCDDPPIINGKITHPILDLTTRNATAAAQLDYNIRGISHLSITNSSELASHDLVVDIRQGLTTHFYATFFMECGDNQTPLVVPDHDLIDQAIWELTQIDLYAEECIIQTVVPDACYKAEVAKIADGYSYAAASITSNHAIVAIDDASSRKIVIVARSSNVAISDESVWYKYWQCRSAYRELLLQASELSEKITPLLDEASHIPISHKSSKKIARQGLAVRANVVEATDMLRSYTLMSGTLRRFRDQLMLDERTTTNATASPFKGEFLWSKILHEEQRLYIQPLNAVETAVGQLIDSAESRLASLESIQQAAFNYQIQRQLRTMQIIAIVIAMLGLYGIIR</sequence>
<keyword evidence="1" id="KW-1133">Transmembrane helix</keyword>
<dbReference type="RefSeq" id="WP_311372995.1">
    <property type="nucleotide sequence ID" value="NZ_JAMZMH010000010.1"/>
</dbReference>
<comment type="caution">
    <text evidence="2">The sequence shown here is derived from an EMBL/GenBank/DDBJ whole genome shotgun (WGS) entry which is preliminary data.</text>
</comment>
<dbReference type="Proteomes" id="UP001180729">
    <property type="component" value="Unassembled WGS sequence"/>
</dbReference>
<reference evidence="2" key="1">
    <citation type="submission" date="2022-06" db="EMBL/GenBank/DDBJ databases">
        <title>Draft Genome Sequences of Three Actinomyces oris Strains, Isolated from Healthy Human Feces.</title>
        <authorList>
            <person name="Ye Y."/>
            <person name="Liu C."/>
            <person name="Zhao J."/>
            <person name="Xu J."/>
            <person name="Huang H."/>
            <person name="Wang B."/>
            <person name="Wei J."/>
            <person name="Jing X."/>
        </authorList>
    </citation>
    <scope>NUCLEOTIDE SEQUENCE</scope>
    <source>
        <strain evidence="2">CNGBCC1803368</strain>
    </source>
</reference>
<gene>
    <name evidence="2" type="ORF">RMW62_09210</name>
</gene>
<proteinExistence type="predicted"/>
<dbReference type="AlphaFoldDB" id="A0AAE4G4D5"/>
<protein>
    <submittedName>
        <fullName evidence="2">Uncharacterized protein</fullName>
    </submittedName>
</protein>
<accession>A0AAE4G4D5</accession>
<name>A0AAE4G4D5_9ACTO</name>
<evidence type="ECO:0000256" key="1">
    <source>
        <dbReference type="SAM" id="Phobius"/>
    </source>
</evidence>
<keyword evidence="1" id="KW-0812">Transmembrane</keyword>
<dbReference type="EMBL" id="JAMZMH010000010">
    <property type="protein sequence ID" value="MDT0249258.1"/>
    <property type="molecule type" value="Genomic_DNA"/>
</dbReference>
<evidence type="ECO:0000313" key="2">
    <source>
        <dbReference type="EMBL" id="MDT0249258.1"/>
    </source>
</evidence>
<keyword evidence="1" id="KW-0472">Membrane</keyword>